<dbReference type="InterPro" id="IPR016772">
    <property type="entry name" value="UCP020408"/>
</dbReference>
<organism evidence="2 3">
    <name type="scientific">Nitrosospira lacus</name>
    <dbReference type="NCBI Taxonomy" id="1288494"/>
    <lineage>
        <taxon>Bacteria</taxon>
        <taxon>Pseudomonadati</taxon>
        <taxon>Pseudomonadota</taxon>
        <taxon>Betaproteobacteria</taxon>
        <taxon>Nitrosomonadales</taxon>
        <taxon>Nitrosomonadaceae</taxon>
        <taxon>Nitrosospira</taxon>
    </lineage>
</organism>
<accession>A0A1W6SMS4</accession>
<keyword evidence="3" id="KW-1185">Reference proteome</keyword>
<comment type="similarity">
    <text evidence="1">Belongs to the UPF0751 family.</text>
</comment>
<dbReference type="eggNOG" id="COG4378">
    <property type="taxonomic scope" value="Bacteria"/>
</dbReference>
<reference evidence="2 3" key="1">
    <citation type="journal article" date="2015" name="Int. J. Syst. Evol. Microbiol.">
        <title>Nitrosospira lacus sp. nov., a psychrotolerant, ammonia-oxidizing bacterium from sandy lake sediment.</title>
        <authorList>
            <person name="Urakawa H."/>
            <person name="Garcia J.C."/>
            <person name="Nielsen J.L."/>
            <person name="Le V.Q."/>
            <person name="Kozlowski J.A."/>
            <person name="Stein L.Y."/>
            <person name="Lim C.K."/>
            <person name="Pommerening-Roser A."/>
            <person name="Martens-Habbena W."/>
            <person name="Stahl D.A."/>
            <person name="Klotz M.G."/>
        </authorList>
    </citation>
    <scope>NUCLEOTIDE SEQUENCE [LARGE SCALE GENOMIC DNA]</scope>
    <source>
        <strain evidence="2 3">APG3</strain>
    </source>
</reference>
<evidence type="ECO:0000256" key="1">
    <source>
        <dbReference type="ARBA" id="ARBA00007189"/>
    </source>
</evidence>
<protein>
    <recommendedName>
        <fullName evidence="4">DUF2325 domain-containing protein</fullName>
    </recommendedName>
</protein>
<dbReference type="AlphaFoldDB" id="A0A1W6SMS4"/>
<dbReference type="EMBL" id="CP021106">
    <property type="protein sequence ID" value="ARO87104.1"/>
    <property type="molecule type" value="Genomic_DNA"/>
</dbReference>
<proteinExistence type="inferred from homology"/>
<dbReference type="Pfam" id="PF10087">
    <property type="entry name" value="DUF2325"/>
    <property type="match status" value="1"/>
</dbReference>
<evidence type="ECO:0008006" key="4">
    <source>
        <dbReference type="Google" id="ProtNLM"/>
    </source>
</evidence>
<evidence type="ECO:0000313" key="2">
    <source>
        <dbReference type="EMBL" id="ARO87104.1"/>
    </source>
</evidence>
<evidence type="ECO:0000313" key="3">
    <source>
        <dbReference type="Proteomes" id="UP000012179"/>
    </source>
</evidence>
<name>A0A1W6SMS4_9PROT</name>
<dbReference type="OrthoDB" id="8592530at2"/>
<dbReference type="RefSeq" id="WP_004174986.1">
    <property type="nucleotide sequence ID" value="NZ_CP021106.3"/>
</dbReference>
<dbReference type="KEGG" id="nlc:EBAPG3_004595"/>
<sequence>MTALIVGGDYIQTLKRELLAHGLADVEHWDGRQSRFTKRTMPGSARLVVILYDYVSHSVSNALKQQANKNGVPLVFCKNSTHELRRKLESMELSEPPCRGSDAIRFLILIVGQWRCLAASVILMPEQRKEHRYGNKECT</sequence>
<dbReference type="Proteomes" id="UP000012179">
    <property type="component" value="Chromosome"/>
</dbReference>
<gene>
    <name evidence="2" type="ORF">EBAPG3_004595</name>
</gene>